<dbReference type="GO" id="GO:0030154">
    <property type="term" value="P:cell differentiation"/>
    <property type="evidence" value="ECO:0007669"/>
    <property type="project" value="TreeGrafter"/>
</dbReference>
<dbReference type="Gene3D" id="3.30.50.10">
    <property type="entry name" value="Erythroid Transcription Factor GATA-1, subunit A"/>
    <property type="match status" value="1"/>
</dbReference>
<dbReference type="GO" id="GO:0000122">
    <property type="term" value="P:negative regulation of transcription by RNA polymerase II"/>
    <property type="evidence" value="ECO:0007669"/>
    <property type="project" value="TreeGrafter"/>
</dbReference>
<dbReference type="PANTHER" id="PTHR24082">
    <property type="entry name" value="NUCLEAR HORMONE RECEPTOR"/>
    <property type="match status" value="1"/>
</dbReference>
<comment type="subcellular location">
    <subcellularLocation>
        <location evidence="9">Nucleus</location>
    </subcellularLocation>
</comment>
<dbReference type="Gene3D" id="1.10.565.10">
    <property type="entry name" value="Retinoid X Receptor"/>
    <property type="match status" value="1"/>
</dbReference>
<evidence type="ECO:0000256" key="9">
    <source>
        <dbReference type="RuleBase" id="RU004334"/>
    </source>
</evidence>
<name>A0A914BQY4_PATMI</name>
<dbReference type="AlphaFoldDB" id="A0A914BQY4"/>
<protein>
    <submittedName>
        <fullName evidence="13">Uncharacterized protein</fullName>
    </submittedName>
</protein>
<evidence type="ECO:0000256" key="1">
    <source>
        <dbReference type="ARBA" id="ARBA00022723"/>
    </source>
</evidence>
<dbReference type="PROSITE" id="PS00031">
    <property type="entry name" value="NUCLEAR_REC_DBD_1"/>
    <property type="match status" value="1"/>
</dbReference>
<dbReference type="SUPFAM" id="SSF48508">
    <property type="entry name" value="Nuclear receptor ligand-binding domain"/>
    <property type="match status" value="1"/>
</dbReference>
<comment type="similarity">
    <text evidence="9">Belongs to the nuclear hormone receptor family.</text>
</comment>
<dbReference type="SMART" id="SM00430">
    <property type="entry name" value="HOLI"/>
    <property type="match status" value="1"/>
</dbReference>
<dbReference type="OMA" id="TIHFAKT"/>
<proteinExistence type="inferred from homology"/>
<dbReference type="PROSITE" id="PS51843">
    <property type="entry name" value="NR_LBD"/>
    <property type="match status" value="1"/>
</dbReference>
<keyword evidence="14" id="KW-1185">Reference proteome</keyword>
<keyword evidence="4 9" id="KW-0805">Transcription regulation</keyword>
<dbReference type="Proteomes" id="UP000887568">
    <property type="component" value="Unplaced"/>
</dbReference>
<evidence type="ECO:0000256" key="10">
    <source>
        <dbReference type="SAM" id="MobiDB-lite"/>
    </source>
</evidence>
<dbReference type="GO" id="GO:0045944">
    <property type="term" value="P:positive regulation of transcription by RNA polymerase II"/>
    <property type="evidence" value="ECO:0007669"/>
    <property type="project" value="TreeGrafter"/>
</dbReference>
<dbReference type="InterPro" id="IPR000536">
    <property type="entry name" value="Nucl_hrmn_rcpt_lig-bd"/>
</dbReference>
<evidence type="ECO:0000256" key="5">
    <source>
        <dbReference type="ARBA" id="ARBA00023125"/>
    </source>
</evidence>
<feature type="region of interest" description="Disordered" evidence="10">
    <location>
        <begin position="353"/>
        <end position="376"/>
    </location>
</feature>
<keyword evidence="1 9" id="KW-0479">Metal-binding</keyword>
<evidence type="ECO:0000259" key="12">
    <source>
        <dbReference type="PROSITE" id="PS51843"/>
    </source>
</evidence>
<dbReference type="EnsemblMetazoa" id="XM_038222133.1">
    <property type="protein sequence ID" value="XP_038078061.1"/>
    <property type="gene ID" value="LOC119745628"/>
</dbReference>
<dbReference type="Pfam" id="PF00104">
    <property type="entry name" value="Hormone_recep"/>
    <property type="match status" value="1"/>
</dbReference>
<dbReference type="RefSeq" id="XP_038078061.1">
    <property type="nucleotide sequence ID" value="XM_038222133.1"/>
</dbReference>
<dbReference type="GO" id="GO:0090575">
    <property type="term" value="C:RNA polymerase II transcription regulator complex"/>
    <property type="evidence" value="ECO:0007669"/>
    <property type="project" value="TreeGrafter"/>
</dbReference>
<dbReference type="GO" id="GO:0008270">
    <property type="term" value="F:zinc ion binding"/>
    <property type="evidence" value="ECO:0007669"/>
    <property type="project" value="UniProtKB-KW"/>
</dbReference>
<accession>A0A914BQY4</accession>
<evidence type="ECO:0000313" key="13">
    <source>
        <dbReference type="EnsemblMetazoa" id="XP_038078061.1"/>
    </source>
</evidence>
<dbReference type="InterPro" id="IPR013088">
    <property type="entry name" value="Znf_NHR/GATA"/>
</dbReference>
<evidence type="ECO:0000256" key="3">
    <source>
        <dbReference type="ARBA" id="ARBA00022833"/>
    </source>
</evidence>
<keyword evidence="8 9" id="KW-0539">Nucleus</keyword>
<dbReference type="CDD" id="cd06916">
    <property type="entry name" value="NR_DBD_like"/>
    <property type="match status" value="1"/>
</dbReference>
<feature type="region of interest" description="Disordered" evidence="10">
    <location>
        <begin position="1"/>
        <end position="20"/>
    </location>
</feature>
<feature type="compositionally biased region" description="Low complexity" evidence="10">
    <location>
        <begin position="136"/>
        <end position="150"/>
    </location>
</feature>
<dbReference type="OrthoDB" id="6352325at2759"/>
<evidence type="ECO:0000256" key="2">
    <source>
        <dbReference type="ARBA" id="ARBA00022771"/>
    </source>
</evidence>
<dbReference type="InterPro" id="IPR001723">
    <property type="entry name" value="Nuclear_hrmn_rcpt"/>
</dbReference>
<evidence type="ECO:0000256" key="7">
    <source>
        <dbReference type="ARBA" id="ARBA00023170"/>
    </source>
</evidence>
<keyword evidence="6 9" id="KW-0804">Transcription</keyword>
<dbReference type="PROSITE" id="PS51030">
    <property type="entry name" value="NUCLEAR_REC_DBD_2"/>
    <property type="match status" value="1"/>
</dbReference>
<evidence type="ECO:0000256" key="8">
    <source>
        <dbReference type="ARBA" id="ARBA00023242"/>
    </source>
</evidence>
<dbReference type="SUPFAM" id="SSF57716">
    <property type="entry name" value="Glucocorticoid receptor-like (DNA-binding domain)"/>
    <property type="match status" value="1"/>
</dbReference>
<keyword evidence="7 9" id="KW-0675">Receptor</keyword>
<dbReference type="PRINTS" id="PR00398">
    <property type="entry name" value="STRDHORMONER"/>
</dbReference>
<dbReference type="Pfam" id="PF00105">
    <property type="entry name" value="zf-C4"/>
    <property type="match status" value="1"/>
</dbReference>
<keyword evidence="2 9" id="KW-0863">Zinc-finger</keyword>
<evidence type="ECO:0000313" key="14">
    <source>
        <dbReference type="Proteomes" id="UP000887568"/>
    </source>
</evidence>
<reference evidence="13" key="1">
    <citation type="submission" date="2022-11" db="UniProtKB">
        <authorList>
            <consortium name="EnsemblMetazoa"/>
        </authorList>
    </citation>
    <scope>IDENTIFICATION</scope>
</reference>
<dbReference type="InterPro" id="IPR050234">
    <property type="entry name" value="Nuclear_hormone_rcpt_NR1"/>
</dbReference>
<keyword evidence="5 9" id="KW-0238">DNA-binding</keyword>
<dbReference type="GeneID" id="119745628"/>
<evidence type="ECO:0000256" key="6">
    <source>
        <dbReference type="ARBA" id="ARBA00023163"/>
    </source>
</evidence>
<keyword evidence="3 9" id="KW-0862">Zinc</keyword>
<dbReference type="InterPro" id="IPR001628">
    <property type="entry name" value="Znf_hrmn_rcpt"/>
</dbReference>
<feature type="compositionally biased region" description="Basic residues" evidence="10">
    <location>
        <begin position="111"/>
        <end position="120"/>
    </location>
</feature>
<dbReference type="PANTHER" id="PTHR24082:SF507">
    <property type="entry name" value="BILE ACID RECEPTOR-RELATED"/>
    <property type="match status" value="1"/>
</dbReference>
<feature type="compositionally biased region" description="Polar residues" evidence="10">
    <location>
        <begin position="168"/>
        <end position="179"/>
    </location>
</feature>
<feature type="compositionally biased region" description="Pro residues" evidence="10">
    <location>
        <begin position="151"/>
        <end position="162"/>
    </location>
</feature>
<sequence>MAETQTDTDAPPAKKQAMEGSTSKEERLCLVCGDRANGVHYNVLSCEGCKSFFLRSTKSKATFNCSQGGKCSMDLYTRRHCPACRMARCVELGMSVDRVWDDNRLKTRKTLIRVKRKKKQPNPDPKLIAPAQKSLASPPTSTNTSAANSPSPVPVTPVPTPNVTPNVISETTPGVTTDATPIMTPDIAALMSSVMMPGFDLNTMQPLTPAVTEPQWELTEDQQNLVERLEKGYLASKEVFKNIFPKAPGSIPIPEGTNGNTGSSLFPPTAQEAAAAAAAATSDMQGPSSTDPIPKIPLSALTSLLPEGMTPAKALNALASGELTIPEGFNLSDYLPTGLSNIALGLLASDSNPAAPAVDQEDSSRASTSDCDSKETGAFQSIQRVTSFITNGSMKEDEPPADKPKLPIHKELLHTAMDMFAILVKQTIHFAKTIPGFMDLMCDDQAVLIKASIMDALLLRCAESYVPDMGCVMNEMTNDLFHINMMYQMGYTSLPEQAFQFMKETKECGLTTAEFALLNAVAILSPDRTELQNRELVEEIQLSIVETLHAATKVFHQEDRTLFAKLIMKLTKMRDIAVVHLSDLMEVQVQERDLSPLIIELFGLETSSAS</sequence>
<feature type="domain" description="NR LBD" evidence="12">
    <location>
        <begin position="381"/>
        <end position="606"/>
    </location>
</feature>
<dbReference type="GO" id="GO:0000978">
    <property type="term" value="F:RNA polymerase II cis-regulatory region sequence-specific DNA binding"/>
    <property type="evidence" value="ECO:0007669"/>
    <property type="project" value="TreeGrafter"/>
</dbReference>
<dbReference type="SMART" id="SM00399">
    <property type="entry name" value="ZnF_C4"/>
    <property type="match status" value="1"/>
</dbReference>
<evidence type="ECO:0000259" key="11">
    <source>
        <dbReference type="PROSITE" id="PS51030"/>
    </source>
</evidence>
<dbReference type="InterPro" id="IPR035500">
    <property type="entry name" value="NHR-like_dom_sf"/>
</dbReference>
<organism evidence="13 14">
    <name type="scientific">Patiria miniata</name>
    <name type="common">Bat star</name>
    <name type="synonym">Asterina miniata</name>
    <dbReference type="NCBI Taxonomy" id="46514"/>
    <lineage>
        <taxon>Eukaryota</taxon>
        <taxon>Metazoa</taxon>
        <taxon>Echinodermata</taxon>
        <taxon>Eleutherozoa</taxon>
        <taxon>Asterozoa</taxon>
        <taxon>Asteroidea</taxon>
        <taxon>Valvatacea</taxon>
        <taxon>Valvatida</taxon>
        <taxon>Asterinidae</taxon>
        <taxon>Patiria</taxon>
    </lineage>
</organism>
<dbReference type="PRINTS" id="PR00047">
    <property type="entry name" value="STROIDFINGER"/>
</dbReference>
<feature type="region of interest" description="Disordered" evidence="10">
    <location>
        <begin position="111"/>
        <end position="180"/>
    </location>
</feature>
<dbReference type="GO" id="GO:0004879">
    <property type="term" value="F:nuclear receptor activity"/>
    <property type="evidence" value="ECO:0007669"/>
    <property type="project" value="TreeGrafter"/>
</dbReference>
<dbReference type="CDD" id="cd06929">
    <property type="entry name" value="NR_LBD_F1"/>
    <property type="match status" value="1"/>
</dbReference>
<evidence type="ECO:0000256" key="4">
    <source>
        <dbReference type="ARBA" id="ARBA00023015"/>
    </source>
</evidence>
<feature type="domain" description="Nuclear receptor" evidence="11">
    <location>
        <begin position="26"/>
        <end position="101"/>
    </location>
</feature>